<sequence>MGFKSPVSPYVEALSNLLRQPDLTTSEVISILQRRPDPPLISEEEAFFSDFDETVARLKSFDLEAGIEQEEIELSSLPTIGNDKHDVK</sequence>
<proteinExistence type="predicted"/>
<dbReference type="RefSeq" id="WP_130632501.1">
    <property type="nucleotide sequence ID" value="NZ_JBGXBU010000001.1"/>
</dbReference>
<evidence type="ECO:0000313" key="2">
    <source>
        <dbReference type="Proteomes" id="UP001630969"/>
    </source>
</evidence>
<dbReference type="Proteomes" id="UP001630969">
    <property type="component" value="Unassembled WGS sequence"/>
</dbReference>
<comment type="caution">
    <text evidence="1">The sequence shown here is derived from an EMBL/GenBank/DDBJ whole genome shotgun (WGS) entry which is preliminary data.</text>
</comment>
<dbReference type="GeneID" id="97219332"/>
<keyword evidence="2" id="KW-1185">Reference proteome</keyword>
<protein>
    <submittedName>
        <fullName evidence="1">Uncharacterized protein</fullName>
    </submittedName>
</protein>
<reference evidence="1 2" key="1">
    <citation type="submission" date="2024-09" db="EMBL/GenBank/DDBJ databases">
        <title>Aeromonas strains Genome sequencing and assembly.</title>
        <authorList>
            <person name="Hu X."/>
            <person name="Tang B."/>
        </authorList>
    </citation>
    <scope>NUCLEOTIDE SEQUENCE [LARGE SCALE GENOMIC DNA]</scope>
    <source>
        <strain evidence="1 2">NB23SCDHY001</strain>
    </source>
</reference>
<organism evidence="1 2">
    <name type="scientific">Aeromonas bivalvium</name>
    <dbReference type="NCBI Taxonomy" id="440079"/>
    <lineage>
        <taxon>Bacteria</taxon>
        <taxon>Pseudomonadati</taxon>
        <taxon>Pseudomonadota</taxon>
        <taxon>Gammaproteobacteria</taxon>
        <taxon>Aeromonadales</taxon>
        <taxon>Aeromonadaceae</taxon>
        <taxon>Aeromonas</taxon>
    </lineage>
</organism>
<name>A0ABW9GLV0_9GAMM</name>
<accession>A0ABW9GLV0</accession>
<gene>
    <name evidence="1" type="ORF">ACEUDJ_04495</name>
</gene>
<evidence type="ECO:0000313" key="1">
    <source>
        <dbReference type="EMBL" id="MFM4892138.1"/>
    </source>
</evidence>
<dbReference type="EMBL" id="JBGXBU010000001">
    <property type="protein sequence ID" value="MFM4892138.1"/>
    <property type="molecule type" value="Genomic_DNA"/>
</dbReference>